<gene>
    <name evidence="9" type="ORF">UA74_08700</name>
</gene>
<accession>A0AAC9PR18</accession>
<evidence type="ECO:0000256" key="5">
    <source>
        <dbReference type="ARBA" id="ARBA00022840"/>
    </source>
</evidence>
<evidence type="ECO:0000259" key="7">
    <source>
        <dbReference type="Pfam" id="PF07005"/>
    </source>
</evidence>
<reference evidence="10" key="1">
    <citation type="submission" date="2016-06" db="EMBL/GenBank/DDBJ databases">
        <title>Complete genome sequence of Actinoalloteichus fjordicus DSM 46855 (=ADI127-17), type strain of the new species Actinoalloteichus fjordicus.</title>
        <authorList>
            <person name="Ruckert C."/>
            <person name="Nouioui I."/>
            <person name="Willmese J."/>
            <person name="van Wezel G."/>
            <person name="Klenk H.-P."/>
            <person name="Kalinowski J."/>
            <person name="Zotchev S.B."/>
        </authorList>
    </citation>
    <scope>NUCLEOTIDE SEQUENCE [LARGE SCALE GENOMIC DNA]</scope>
    <source>
        <strain evidence="10">ADI127-7</strain>
    </source>
</reference>
<dbReference type="EMBL" id="CP016076">
    <property type="protein sequence ID" value="APU13804.1"/>
    <property type="molecule type" value="Genomic_DNA"/>
</dbReference>
<dbReference type="InterPro" id="IPR037051">
    <property type="entry name" value="4-carb_acid_sugar_kinase_N_sf"/>
</dbReference>
<dbReference type="Gene3D" id="3.40.50.10840">
    <property type="entry name" value="Putative sugar-binding, N-terminal domain"/>
    <property type="match status" value="1"/>
</dbReference>
<keyword evidence="6" id="KW-0119">Carbohydrate metabolism</keyword>
<proteinExistence type="inferred from homology"/>
<keyword evidence="10" id="KW-1185">Reference proteome</keyword>
<dbReference type="InterPro" id="IPR042213">
    <property type="entry name" value="NBD_C_sf"/>
</dbReference>
<protein>
    <recommendedName>
        <fullName evidence="11">Four-carbon acid sugar kinase family protein</fullName>
    </recommendedName>
</protein>
<dbReference type="SUPFAM" id="SSF142764">
    <property type="entry name" value="YgbK-like"/>
    <property type="match status" value="1"/>
</dbReference>
<dbReference type="AlphaFoldDB" id="A0AAC9PR18"/>
<keyword evidence="4" id="KW-0418">Kinase</keyword>
<dbReference type="GO" id="GO:0005524">
    <property type="term" value="F:ATP binding"/>
    <property type="evidence" value="ECO:0007669"/>
    <property type="project" value="UniProtKB-KW"/>
</dbReference>
<evidence type="ECO:0008006" key="11">
    <source>
        <dbReference type="Google" id="ProtNLM"/>
    </source>
</evidence>
<keyword evidence="5" id="KW-0067">ATP-binding</keyword>
<dbReference type="Gene3D" id="3.40.980.20">
    <property type="entry name" value="Four-carbon acid sugar kinase, nucleotide binding domain"/>
    <property type="match status" value="1"/>
</dbReference>
<feature type="domain" description="Four-carbon acid sugar kinase nucleotide binding" evidence="8">
    <location>
        <begin position="229"/>
        <end position="381"/>
    </location>
</feature>
<dbReference type="InterPro" id="IPR010737">
    <property type="entry name" value="4-carb_acid_sugar_kinase_N"/>
</dbReference>
<keyword evidence="3" id="KW-0547">Nucleotide-binding</keyword>
<dbReference type="Proteomes" id="UP000185511">
    <property type="component" value="Chromosome"/>
</dbReference>
<organism evidence="9 10">
    <name type="scientific">Actinoalloteichus fjordicus</name>
    <dbReference type="NCBI Taxonomy" id="1612552"/>
    <lineage>
        <taxon>Bacteria</taxon>
        <taxon>Bacillati</taxon>
        <taxon>Actinomycetota</taxon>
        <taxon>Actinomycetes</taxon>
        <taxon>Pseudonocardiales</taxon>
        <taxon>Pseudonocardiaceae</taxon>
        <taxon>Actinoalloteichus</taxon>
    </lineage>
</organism>
<name>A0AAC9PR18_9PSEU</name>
<dbReference type="GO" id="GO:0016301">
    <property type="term" value="F:kinase activity"/>
    <property type="evidence" value="ECO:0007669"/>
    <property type="project" value="UniProtKB-KW"/>
</dbReference>
<dbReference type="Pfam" id="PF17042">
    <property type="entry name" value="NBD_C"/>
    <property type="match status" value="1"/>
</dbReference>
<evidence type="ECO:0000256" key="3">
    <source>
        <dbReference type="ARBA" id="ARBA00022741"/>
    </source>
</evidence>
<dbReference type="InterPro" id="IPR031475">
    <property type="entry name" value="NBD_C"/>
</dbReference>
<comment type="similarity">
    <text evidence="1">Belongs to the four-carbon acid sugar kinase family.</text>
</comment>
<feature type="domain" description="Four-carbon acid sugar kinase N-terminal" evidence="7">
    <location>
        <begin position="5"/>
        <end position="215"/>
    </location>
</feature>
<dbReference type="Pfam" id="PF07005">
    <property type="entry name" value="SBD_N"/>
    <property type="match status" value="1"/>
</dbReference>
<evidence type="ECO:0000259" key="8">
    <source>
        <dbReference type="Pfam" id="PF17042"/>
    </source>
</evidence>
<keyword evidence="2" id="KW-0808">Transferase</keyword>
<evidence type="ECO:0000313" key="10">
    <source>
        <dbReference type="Proteomes" id="UP000185511"/>
    </source>
</evidence>
<evidence type="ECO:0000256" key="2">
    <source>
        <dbReference type="ARBA" id="ARBA00022679"/>
    </source>
</evidence>
<evidence type="ECO:0000256" key="6">
    <source>
        <dbReference type="ARBA" id="ARBA00023277"/>
    </source>
</evidence>
<evidence type="ECO:0000256" key="4">
    <source>
        <dbReference type="ARBA" id="ARBA00022777"/>
    </source>
</evidence>
<evidence type="ECO:0000313" key="9">
    <source>
        <dbReference type="EMBL" id="APU13804.1"/>
    </source>
</evidence>
<dbReference type="RefSeq" id="WP_075764200.1">
    <property type="nucleotide sequence ID" value="NZ_CP016076.1"/>
</dbReference>
<evidence type="ECO:0000256" key="1">
    <source>
        <dbReference type="ARBA" id="ARBA00005715"/>
    </source>
</evidence>
<sequence>MKPRLAIIADDLTGANDTAVQFARAGWNTELQFRPARTDSEVLAVTTDSRHAEPAEAARLVTEAVGRLRAEGVEHLYKKVDSTVRGPVAEETSAAIAAWGPDALAVVCPAFPSAGRIVRAGTLLVDGVPVAETSAGSDPVTSVRDSLLPRLFDGVGVSLTGLTDPRAAADRLREAGPLVVVDAENEDDLALLAAAVGELGPTAVPVGSAGLGRHLARVWGEAPRGGAVLVVVTSLHPVTRAQAARLAAEHPGRAFQPSAEVIADADHWRRWRDGFLATAPTTDAPTLLISPAEVGEKTDATTVARRLADLTSDMIERHPVDGLVLTGGDGARAVLDALDATGLRLLDEVVPGVPRSRILGGRAEGLPVVTKAGGFGAEDVLSLAVDAVIRERSPQ</sequence>
<dbReference type="KEGG" id="acad:UA74_08700"/>